<evidence type="ECO:0000256" key="1">
    <source>
        <dbReference type="RuleBase" id="RU003844"/>
    </source>
</evidence>
<dbReference type="Pfam" id="PF01237">
    <property type="entry name" value="Oxysterol_BP"/>
    <property type="match status" value="1"/>
</dbReference>
<name>A0A6A5C9N2_NAEFO</name>
<dbReference type="InterPro" id="IPR000648">
    <property type="entry name" value="Oxysterol-bd"/>
</dbReference>
<dbReference type="InterPro" id="IPR037239">
    <property type="entry name" value="OSBP_sf"/>
</dbReference>
<gene>
    <name evidence="3" type="ORF">FDP41_010309</name>
</gene>
<protein>
    <recommendedName>
        <fullName evidence="5">Oxysterol-binding protein</fullName>
    </recommendedName>
</protein>
<comment type="similarity">
    <text evidence="1">Belongs to the OSBP family.</text>
</comment>
<dbReference type="VEuPathDB" id="AmoebaDB:NF0130070"/>
<feature type="compositionally biased region" description="Polar residues" evidence="2">
    <location>
        <begin position="403"/>
        <end position="417"/>
    </location>
</feature>
<feature type="region of interest" description="Disordered" evidence="2">
    <location>
        <begin position="384"/>
        <end position="428"/>
    </location>
</feature>
<evidence type="ECO:0000313" key="3">
    <source>
        <dbReference type="EMBL" id="KAF0983244.1"/>
    </source>
</evidence>
<dbReference type="Gene3D" id="6.10.140.1150">
    <property type="match status" value="1"/>
</dbReference>
<dbReference type="VEuPathDB" id="AmoebaDB:FDP41_010309"/>
<accession>A0A6A5C9N2</accession>
<evidence type="ECO:0008006" key="5">
    <source>
        <dbReference type="Google" id="ProtNLM"/>
    </source>
</evidence>
<dbReference type="InterPro" id="IPR018494">
    <property type="entry name" value="Oxysterol-bd_CS"/>
</dbReference>
<dbReference type="OMA" id="GVCWELV"/>
<dbReference type="GeneID" id="68117524"/>
<dbReference type="GO" id="GO:0016020">
    <property type="term" value="C:membrane"/>
    <property type="evidence" value="ECO:0007669"/>
    <property type="project" value="TreeGrafter"/>
</dbReference>
<comment type="caution">
    <text evidence="3">The sequence shown here is derived from an EMBL/GenBank/DDBJ whole genome shotgun (WGS) entry which is preliminary data.</text>
</comment>
<feature type="region of interest" description="Disordered" evidence="2">
    <location>
        <begin position="1"/>
        <end position="24"/>
    </location>
</feature>
<dbReference type="AlphaFoldDB" id="A0A6A5C9N2"/>
<dbReference type="OrthoDB" id="14833at2759"/>
<dbReference type="Gene3D" id="2.40.160.120">
    <property type="match status" value="1"/>
</dbReference>
<sequence>MSSSSKRNSKRLSKNITDASSSPTGRQLGETYFGACIVLNDVGKDGRSLACASGGGYLFTNEEEIKEQRKGIWDMVKKLGGALLEGKDLVSVSLPVYIFEGRSFLQRLPDLWAFHKLLTKAADEKDPVERFIQVIAFGIAGLHQMCVQKKPFNPILGETFEATFLHENDPNKDIQLFIEQTSHHPPISAYEAQGHNFRLHGYCGYLASIRGNALKGGQVGPTYIDFESDGATIHYSQPFLWLKGICWGERVLEYYDKMAFTENKNNLECEVIFNPDQKSFIGSFFSSQKTPVDFLRGEVKKDGNVIGVIEGSWLGIVHYYPGQTVDTLASMKDKEKAEVTRKEIFNISKEVPRYAKPSDDPLPSDARFREDAVALRNGNLELAQTKKEELENKQRRERALRKTGSSRTSLASNQSGNSEKDLIEATQN</sequence>
<organism evidence="3 4">
    <name type="scientific">Naegleria fowleri</name>
    <name type="common">Brain eating amoeba</name>
    <dbReference type="NCBI Taxonomy" id="5763"/>
    <lineage>
        <taxon>Eukaryota</taxon>
        <taxon>Discoba</taxon>
        <taxon>Heterolobosea</taxon>
        <taxon>Tetramitia</taxon>
        <taxon>Eutetramitia</taxon>
        <taxon>Vahlkampfiidae</taxon>
        <taxon>Naegleria</taxon>
    </lineage>
</organism>
<keyword evidence="4" id="KW-1185">Reference proteome</keyword>
<proteinExistence type="inferred from homology"/>
<feature type="compositionally biased region" description="Basic and acidic residues" evidence="2">
    <location>
        <begin position="384"/>
        <end position="394"/>
    </location>
</feature>
<dbReference type="SUPFAM" id="SSF144000">
    <property type="entry name" value="Oxysterol-binding protein-like"/>
    <property type="match status" value="1"/>
</dbReference>
<dbReference type="PANTHER" id="PTHR10972:SF148">
    <property type="entry name" value="OXYSTEROL-BINDING PROTEIN 9"/>
    <property type="match status" value="1"/>
</dbReference>
<evidence type="ECO:0000313" key="4">
    <source>
        <dbReference type="Proteomes" id="UP000444721"/>
    </source>
</evidence>
<dbReference type="RefSeq" id="XP_044567957.1">
    <property type="nucleotide sequence ID" value="XM_044700593.1"/>
</dbReference>
<dbReference type="Proteomes" id="UP000444721">
    <property type="component" value="Unassembled WGS sequence"/>
</dbReference>
<evidence type="ECO:0000256" key="2">
    <source>
        <dbReference type="SAM" id="MobiDB-lite"/>
    </source>
</evidence>
<feature type="compositionally biased region" description="Basic and acidic residues" evidence="2">
    <location>
        <begin position="418"/>
        <end position="428"/>
    </location>
</feature>
<dbReference type="PROSITE" id="PS01013">
    <property type="entry name" value="OSBP"/>
    <property type="match status" value="1"/>
</dbReference>
<reference evidence="3 4" key="1">
    <citation type="journal article" date="2019" name="Sci. Rep.">
        <title>Nanopore sequencing improves the draft genome of the human pathogenic amoeba Naegleria fowleri.</title>
        <authorList>
            <person name="Liechti N."/>
            <person name="Schurch N."/>
            <person name="Bruggmann R."/>
            <person name="Wittwer M."/>
        </authorList>
    </citation>
    <scope>NUCLEOTIDE SEQUENCE [LARGE SCALE GENOMIC DNA]</scope>
    <source>
        <strain evidence="3 4">ATCC 30894</strain>
    </source>
</reference>
<dbReference type="EMBL" id="VFQX01000006">
    <property type="protein sequence ID" value="KAF0983244.1"/>
    <property type="molecule type" value="Genomic_DNA"/>
</dbReference>
<dbReference type="VEuPathDB" id="AmoebaDB:NfTy_011200"/>
<dbReference type="PANTHER" id="PTHR10972">
    <property type="entry name" value="OXYSTEROL-BINDING PROTEIN-RELATED"/>
    <property type="match status" value="1"/>
</dbReference>
<dbReference type="GO" id="GO:0005829">
    <property type="term" value="C:cytosol"/>
    <property type="evidence" value="ECO:0007669"/>
    <property type="project" value="TreeGrafter"/>
</dbReference>
<dbReference type="GO" id="GO:0032934">
    <property type="term" value="F:sterol binding"/>
    <property type="evidence" value="ECO:0007669"/>
    <property type="project" value="TreeGrafter"/>
</dbReference>